<dbReference type="OrthoDB" id="5146042at2"/>
<dbReference type="Proteomes" id="UP000295453">
    <property type="component" value="Unassembled WGS sequence"/>
</dbReference>
<dbReference type="EMBL" id="SJZJ01000005">
    <property type="protein sequence ID" value="TCJ30160.1"/>
    <property type="molecule type" value="Genomic_DNA"/>
</dbReference>
<protein>
    <recommendedName>
        <fullName evidence="3">Type IV toxin-antitoxin system AbiEi family antitoxin domain-containing protein</fullName>
    </recommendedName>
</protein>
<comment type="caution">
    <text evidence="1">The sequence shown here is derived from an EMBL/GenBank/DDBJ whole genome shotgun (WGS) entry which is preliminary data.</text>
</comment>
<organism evidence="1 2">
    <name type="scientific">Nocardioides jejuensis</name>
    <dbReference type="NCBI Taxonomy" id="2502782"/>
    <lineage>
        <taxon>Bacteria</taxon>
        <taxon>Bacillati</taxon>
        <taxon>Actinomycetota</taxon>
        <taxon>Actinomycetes</taxon>
        <taxon>Propionibacteriales</taxon>
        <taxon>Nocardioidaceae</taxon>
        <taxon>Nocardioides</taxon>
    </lineage>
</organism>
<keyword evidence="2" id="KW-1185">Reference proteome</keyword>
<sequence>MPRPQRQAPPYDPDLVRARLSLQAGVASRQQFAAIGVTRNDLERLLRRRVIHRLSDGVFCEQSNRLVSPLQRAWWACLHYSRSGLADLSALEFARDTSGAGLTLPIHVAVPRGRGSAPLPEVVLHRLARADQLVVQAGLGRMRPEHAALRVAAVATNENGVVAALSDAVNWRVTKPERMRDALADLPRLPRRSLIAEVLDDLVAGACSVLERGYLVHVERAHGLPEGVRQEPRRTPGGWEFRDVAYLAYGLVVELDGRLFHSAKSARDKDMERDLDDLLGRRDSARLGYAQVFDHGCRTAGKVATLLQQRGWPGLPVPCGPGCGLAP</sequence>
<evidence type="ECO:0000313" key="1">
    <source>
        <dbReference type="EMBL" id="TCJ30160.1"/>
    </source>
</evidence>
<accession>A0A4R1CG30</accession>
<evidence type="ECO:0000313" key="2">
    <source>
        <dbReference type="Proteomes" id="UP000295453"/>
    </source>
</evidence>
<gene>
    <name evidence="1" type="ORF">EPD65_04535</name>
</gene>
<name>A0A4R1CG30_9ACTN</name>
<dbReference type="RefSeq" id="WP_131581983.1">
    <property type="nucleotide sequence ID" value="NZ_SJZJ01000005.1"/>
</dbReference>
<dbReference type="AlphaFoldDB" id="A0A4R1CG30"/>
<proteinExistence type="predicted"/>
<evidence type="ECO:0008006" key="3">
    <source>
        <dbReference type="Google" id="ProtNLM"/>
    </source>
</evidence>
<reference evidence="1 2" key="1">
    <citation type="submission" date="2019-03" db="EMBL/GenBank/DDBJ databases">
        <authorList>
            <person name="Kim M.K.M."/>
        </authorList>
    </citation>
    <scope>NUCLEOTIDE SEQUENCE [LARGE SCALE GENOMIC DNA]</scope>
    <source>
        <strain evidence="1 2">18JY15-6</strain>
    </source>
</reference>